<sequence length="19" mass="2255">MLCMKLPEHVQPYRGILIL</sequence>
<evidence type="ECO:0000313" key="1">
    <source>
        <dbReference type="EMBL" id="JAD16910.1"/>
    </source>
</evidence>
<proteinExistence type="predicted"/>
<protein>
    <submittedName>
        <fullName evidence="1">Uncharacterized protein</fullName>
    </submittedName>
</protein>
<dbReference type="EMBL" id="GBRH01280985">
    <property type="protein sequence ID" value="JAD16910.1"/>
    <property type="molecule type" value="Transcribed_RNA"/>
</dbReference>
<reference evidence="1" key="1">
    <citation type="submission" date="2014-09" db="EMBL/GenBank/DDBJ databases">
        <authorList>
            <person name="Magalhaes I.L.F."/>
            <person name="Oliveira U."/>
            <person name="Santos F.R."/>
            <person name="Vidigal T.H.D.A."/>
            <person name="Brescovit A.D."/>
            <person name="Santos A.J."/>
        </authorList>
    </citation>
    <scope>NUCLEOTIDE SEQUENCE</scope>
    <source>
        <tissue evidence="1">Shoot tissue taken approximately 20 cm above the soil surface</tissue>
    </source>
</reference>
<name>A0A0A8XW57_ARUDO</name>
<accession>A0A0A8XW57</accession>
<organism evidence="1">
    <name type="scientific">Arundo donax</name>
    <name type="common">Giant reed</name>
    <name type="synonym">Donax arundinaceus</name>
    <dbReference type="NCBI Taxonomy" id="35708"/>
    <lineage>
        <taxon>Eukaryota</taxon>
        <taxon>Viridiplantae</taxon>
        <taxon>Streptophyta</taxon>
        <taxon>Embryophyta</taxon>
        <taxon>Tracheophyta</taxon>
        <taxon>Spermatophyta</taxon>
        <taxon>Magnoliopsida</taxon>
        <taxon>Liliopsida</taxon>
        <taxon>Poales</taxon>
        <taxon>Poaceae</taxon>
        <taxon>PACMAD clade</taxon>
        <taxon>Arundinoideae</taxon>
        <taxon>Arundineae</taxon>
        <taxon>Arundo</taxon>
    </lineage>
</organism>
<reference evidence="1" key="2">
    <citation type="journal article" date="2015" name="Data Brief">
        <title>Shoot transcriptome of the giant reed, Arundo donax.</title>
        <authorList>
            <person name="Barrero R.A."/>
            <person name="Guerrero F.D."/>
            <person name="Moolhuijzen P."/>
            <person name="Goolsby J.A."/>
            <person name="Tidwell J."/>
            <person name="Bellgard S.E."/>
            <person name="Bellgard M.I."/>
        </authorList>
    </citation>
    <scope>NUCLEOTIDE SEQUENCE</scope>
    <source>
        <tissue evidence="1">Shoot tissue taken approximately 20 cm above the soil surface</tissue>
    </source>
</reference>
<dbReference type="AlphaFoldDB" id="A0A0A8XW57"/>